<feature type="transmembrane region" description="Helical" evidence="8">
    <location>
        <begin position="121"/>
        <end position="144"/>
    </location>
</feature>
<sequence length="298" mass="31993">MLSYFLDTLSVLLPLFAVIAGGWMMSAAAPISEDTLSRVLVDFFMPLLVFVSLYESTVSQDDMGDLLATVLFLMLSTYLIVVVYGRIAGRDIRGLALPVIFMNSGFLGFPLMQLWSGSEALNIIIVFDQIYGLFLFSFGFLIIGGGFNLKGLMLSLKSPILIAAVLGFLFHLFRIPVPGTILETCRFAGAAAAPLAAFIVGGSLSMRRPKIDAAVFWGILLRIGVGFLLGIAAVYLFRLEGLTRTVVLVAAALPSAVFSYVLPARYGIDSSDAQSIVVLTTALGIITIPLSFVLASLI</sequence>
<feature type="transmembrane region" description="Helical" evidence="8">
    <location>
        <begin position="36"/>
        <end position="54"/>
    </location>
</feature>
<evidence type="ECO:0000256" key="5">
    <source>
        <dbReference type="ARBA" id="ARBA00022692"/>
    </source>
</evidence>
<feature type="transmembrane region" description="Helical" evidence="8">
    <location>
        <begin position="94"/>
        <end position="115"/>
    </location>
</feature>
<dbReference type="InterPro" id="IPR038770">
    <property type="entry name" value="Na+/solute_symporter_sf"/>
</dbReference>
<feature type="transmembrane region" description="Helical" evidence="8">
    <location>
        <begin position="156"/>
        <end position="175"/>
    </location>
</feature>
<feature type="transmembrane region" description="Helical" evidence="8">
    <location>
        <begin position="12"/>
        <end position="29"/>
    </location>
</feature>
<dbReference type="PANTHER" id="PTHR36838">
    <property type="entry name" value="AUXIN EFFLUX CARRIER FAMILY PROTEIN"/>
    <property type="match status" value="1"/>
</dbReference>
<feature type="transmembrane region" description="Helical" evidence="8">
    <location>
        <begin position="242"/>
        <end position="264"/>
    </location>
</feature>
<dbReference type="PANTHER" id="PTHR36838:SF3">
    <property type="entry name" value="TRANSPORTER AUXIN EFFLUX CARRIER EC FAMILY"/>
    <property type="match status" value="1"/>
</dbReference>
<feature type="transmembrane region" description="Helical" evidence="8">
    <location>
        <begin position="213"/>
        <end position="236"/>
    </location>
</feature>
<dbReference type="AlphaFoldDB" id="A0A1Y1S2N2"/>
<evidence type="ECO:0000313" key="10">
    <source>
        <dbReference type="Proteomes" id="UP000192343"/>
    </source>
</evidence>
<comment type="similarity">
    <text evidence="2">Belongs to the auxin efflux carrier (TC 2.A.69) family.</text>
</comment>
<proteinExistence type="inferred from homology"/>
<keyword evidence="5 8" id="KW-0812">Transmembrane</keyword>
<evidence type="ECO:0000256" key="8">
    <source>
        <dbReference type="SAM" id="Phobius"/>
    </source>
</evidence>
<evidence type="ECO:0008006" key="11">
    <source>
        <dbReference type="Google" id="ProtNLM"/>
    </source>
</evidence>
<evidence type="ECO:0000256" key="4">
    <source>
        <dbReference type="ARBA" id="ARBA00022475"/>
    </source>
</evidence>
<comment type="caution">
    <text evidence="9">The sequence shown here is derived from an EMBL/GenBank/DDBJ whole genome shotgun (WGS) entry which is preliminary data.</text>
</comment>
<keyword evidence="7 8" id="KW-0472">Membrane</keyword>
<evidence type="ECO:0000256" key="6">
    <source>
        <dbReference type="ARBA" id="ARBA00022989"/>
    </source>
</evidence>
<evidence type="ECO:0000313" key="9">
    <source>
        <dbReference type="EMBL" id="ORC37993.1"/>
    </source>
</evidence>
<dbReference type="Pfam" id="PF03547">
    <property type="entry name" value="Mem_trans"/>
    <property type="match status" value="1"/>
</dbReference>
<dbReference type="InterPro" id="IPR004776">
    <property type="entry name" value="Mem_transp_PIN-like"/>
</dbReference>
<protein>
    <recommendedName>
        <fullName evidence="11">Transporter</fullName>
    </recommendedName>
</protein>
<evidence type="ECO:0000256" key="1">
    <source>
        <dbReference type="ARBA" id="ARBA00004651"/>
    </source>
</evidence>
<dbReference type="EMBL" id="MWQY01000002">
    <property type="protein sequence ID" value="ORC37993.1"/>
    <property type="molecule type" value="Genomic_DNA"/>
</dbReference>
<comment type="subcellular location">
    <subcellularLocation>
        <location evidence="1">Cell membrane</location>
        <topology evidence="1">Multi-pass membrane protein</topology>
    </subcellularLocation>
</comment>
<feature type="transmembrane region" description="Helical" evidence="8">
    <location>
        <begin position="66"/>
        <end position="87"/>
    </location>
</feature>
<keyword evidence="6 8" id="KW-1133">Transmembrane helix</keyword>
<evidence type="ECO:0000256" key="7">
    <source>
        <dbReference type="ARBA" id="ARBA00023136"/>
    </source>
</evidence>
<dbReference type="Gene3D" id="1.20.1530.20">
    <property type="match status" value="1"/>
</dbReference>
<dbReference type="Proteomes" id="UP000192343">
    <property type="component" value="Unassembled WGS sequence"/>
</dbReference>
<evidence type="ECO:0000256" key="2">
    <source>
        <dbReference type="ARBA" id="ARBA00010145"/>
    </source>
</evidence>
<keyword evidence="4" id="KW-1003">Cell membrane</keyword>
<keyword evidence="10" id="KW-1185">Reference proteome</keyword>
<gene>
    <name evidence="9" type="ORF">B4O97_02960</name>
</gene>
<dbReference type="GO" id="GO:0055085">
    <property type="term" value="P:transmembrane transport"/>
    <property type="evidence" value="ECO:0007669"/>
    <property type="project" value="InterPro"/>
</dbReference>
<dbReference type="GO" id="GO:0005886">
    <property type="term" value="C:plasma membrane"/>
    <property type="evidence" value="ECO:0007669"/>
    <property type="project" value="UniProtKB-SubCell"/>
</dbReference>
<accession>A0A1Y1S2N2</accession>
<feature type="transmembrane region" description="Helical" evidence="8">
    <location>
        <begin position="276"/>
        <end position="297"/>
    </location>
</feature>
<keyword evidence="3" id="KW-0813">Transport</keyword>
<feature type="transmembrane region" description="Helical" evidence="8">
    <location>
        <begin position="187"/>
        <end position="206"/>
    </location>
</feature>
<reference evidence="9 10" key="1">
    <citation type="submission" date="2017-03" db="EMBL/GenBank/DDBJ databases">
        <title>Draft Genome sequence of Marispirochaeta sp. strain JC444.</title>
        <authorList>
            <person name="Shivani Y."/>
            <person name="Subhash Y."/>
            <person name="Sasikala C."/>
            <person name="Ramana C."/>
        </authorList>
    </citation>
    <scope>NUCLEOTIDE SEQUENCE [LARGE SCALE GENOMIC DNA]</scope>
    <source>
        <strain evidence="9 10">JC444</strain>
    </source>
</reference>
<organism evidence="9 10">
    <name type="scientific">Marispirochaeta aestuarii</name>
    <dbReference type="NCBI Taxonomy" id="1963862"/>
    <lineage>
        <taxon>Bacteria</taxon>
        <taxon>Pseudomonadati</taxon>
        <taxon>Spirochaetota</taxon>
        <taxon>Spirochaetia</taxon>
        <taxon>Spirochaetales</taxon>
        <taxon>Spirochaetaceae</taxon>
        <taxon>Marispirochaeta</taxon>
    </lineage>
</organism>
<name>A0A1Y1S2N2_9SPIO</name>
<dbReference type="STRING" id="1963862.B4O97_02960"/>
<dbReference type="OrthoDB" id="367913at2"/>
<evidence type="ECO:0000256" key="3">
    <source>
        <dbReference type="ARBA" id="ARBA00022448"/>
    </source>
</evidence>